<accession>A0A2V1GTV6</accession>
<proteinExistence type="predicted"/>
<dbReference type="InterPro" id="IPR037883">
    <property type="entry name" value="Knr4/Smi1-like_sf"/>
</dbReference>
<dbReference type="RefSeq" id="WP_116688065.1">
    <property type="nucleotide sequence ID" value="NZ_CAWNYD010000007.1"/>
</dbReference>
<keyword evidence="2" id="KW-1185">Reference proteome</keyword>
<dbReference type="OrthoDB" id="286413at2"/>
<reference evidence="1 2" key="1">
    <citation type="submission" date="2018-04" db="EMBL/GenBank/DDBJ databases">
        <title>Thalassorhabdus spongiae gen. nov., sp. nov., isolated from a marine sponge in South-West Iceland.</title>
        <authorList>
            <person name="Knobloch S."/>
            <person name="Daussin A."/>
            <person name="Johannsson R."/>
            <person name="Marteinsson V.T."/>
        </authorList>
    </citation>
    <scope>NUCLEOTIDE SEQUENCE [LARGE SCALE GENOMIC DNA]</scope>
    <source>
        <strain evidence="1 2">Hp12</strain>
    </source>
</reference>
<comment type="caution">
    <text evidence="1">The sequence shown here is derived from an EMBL/GenBank/DDBJ whole genome shotgun (WGS) entry which is preliminary data.</text>
</comment>
<dbReference type="Proteomes" id="UP000244906">
    <property type="component" value="Unassembled WGS sequence"/>
</dbReference>
<sequence length="154" mass="17616">MDREFPELLKQLHSIEIDYNDGEGIDFEPFDSFYSKSETTEWIKAWTGNNEVDGNDYLIFGQDGSGGYAAFWCVKDNCDLLQQPIVFFGSEGELGIIAQTFYDYLWLFARGVGPYEATVYPDESGIENQLFLDFAEERAPLIGRKSATHNFIYN</sequence>
<dbReference type="AlphaFoldDB" id="A0A2V1GTV6"/>
<evidence type="ECO:0000313" key="1">
    <source>
        <dbReference type="EMBL" id="PVZ66701.1"/>
    </source>
</evidence>
<evidence type="ECO:0000313" key="2">
    <source>
        <dbReference type="Proteomes" id="UP000244906"/>
    </source>
</evidence>
<dbReference type="EMBL" id="QDDL01000007">
    <property type="protein sequence ID" value="PVZ66701.1"/>
    <property type="molecule type" value="Genomic_DNA"/>
</dbReference>
<dbReference type="SUPFAM" id="SSF160631">
    <property type="entry name" value="SMI1/KNR4-like"/>
    <property type="match status" value="1"/>
</dbReference>
<name>A0A2V1GTV6_9GAMM</name>
<protein>
    <submittedName>
        <fullName evidence="1">SMI1/KNR4 family protein</fullName>
    </submittedName>
</protein>
<organism evidence="1 2">
    <name type="scientific">Pelagibaculum spongiae</name>
    <dbReference type="NCBI Taxonomy" id="2080658"/>
    <lineage>
        <taxon>Bacteria</taxon>
        <taxon>Pseudomonadati</taxon>
        <taxon>Pseudomonadota</taxon>
        <taxon>Gammaproteobacteria</taxon>
        <taxon>Oceanospirillales</taxon>
        <taxon>Pelagibaculum</taxon>
    </lineage>
</organism>
<gene>
    <name evidence="1" type="ORF">DC094_15645</name>
</gene>